<organism evidence="2 3">
    <name type="scientific">Pirellulimonas nuda</name>
    <dbReference type="NCBI Taxonomy" id="2528009"/>
    <lineage>
        <taxon>Bacteria</taxon>
        <taxon>Pseudomonadati</taxon>
        <taxon>Planctomycetota</taxon>
        <taxon>Planctomycetia</taxon>
        <taxon>Pirellulales</taxon>
        <taxon>Lacipirellulaceae</taxon>
        <taxon>Pirellulimonas</taxon>
    </lineage>
</organism>
<keyword evidence="1" id="KW-0812">Transmembrane</keyword>
<feature type="transmembrane region" description="Helical" evidence="1">
    <location>
        <begin position="7"/>
        <end position="27"/>
    </location>
</feature>
<evidence type="ECO:0000313" key="2">
    <source>
        <dbReference type="EMBL" id="QDU91080.1"/>
    </source>
</evidence>
<feature type="transmembrane region" description="Helical" evidence="1">
    <location>
        <begin position="70"/>
        <end position="90"/>
    </location>
</feature>
<evidence type="ECO:0000256" key="1">
    <source>
        <dbReference type="SAM" id="Phobius"/>
    </source>
</evidence>
<dbReference type="AlphaFoldDB" id="A0A518DHX1"/>
<accession>A0A518DHX1</accession>
<dbReference type="EMBL" id="CP036291">
    <property type="protein sequence ID" value="QDU91080.1"/>
    <property type="molecule type" value="Genomic_DNA"/>
</dbReference>
<dbReference type="RefSeq" id="WP_145290841.1">
    <property type="nucleotide sequence ID" value="NZ_CP036291.1"/>
</dbReference>
<keyword evidence="3" id="KW-1185">Reference proteome</keyword>
<dbReference type="OrthoDB" id="265453at2"/>
<sequence length="217" mass="23506">MVDPLRLAIAATPLAAYLLLLALVNVRRRPLLATGAGDAAALGGGLVGLAFIGPIELFRPESATAEMGPWVWVVLIVLYALIVSLAVLLARPRLVIYNIGLDELRPALAEAVGQLDREARWAGDNLTLPSLGVSLHVEAFEFMRHVSLKSSGDRQNLEGWRRLARALRRSLASVSVQPSPRWPSFAITAAVLTVLTLIALQRHPQRVAEAVAHLTHF</sequence>
<keyword evidence="1" id="KW-1133">Transmembrane helix</keyword>
<dbReference type="Proteomes" id="UP000317429">
    <property type="component" value="Chromosome"/>
</dbReference>
<evidence type="ECO:0000313" key="3">
    <source>
        <dbReference type="Proteomes" id="UP000317429"/>
    </source>
</evidence>
<gene>
    <name evidence="2" type="ORF">Pla175_44980</name>
</gene>
<dbReference type="KEGG" id="pnd:Pla175_44980"/>
<keyword evidence="1" id="KW-0472">Membrane</keyword>
<reference evidence="2 3" key="1">
    <citation type="submission" date="2019-02" db="EMBL/GenBank/DDBJ databases">
        <title>Deep-cultivation of Planctomycetes and their phenomic and genomic characterization uncovers novel biology.</title>
        <authorList>
            <person name="Wiegand S."/>
            <person name="Jogler M."/>
            <person name="Boedeker C."/>
            <person name="Pinto D."/>
            <person name="Vollmers J."/>
            <person name="Rivas-Marin E."/>
            <person name="Kohn T."/>
            <person name="Peeters S.H."/>
            <person name="Heuer A."/>
            <person name="Rast P."/>
            <person name="Oberbeckmann S."/>
            <person name="Bunk B."/>
            <person name="Jeske O."/>
            <person name="Meyerdierks A."/>
            <person name="Storesund J.E."/>
            <person name="Kallscheuer N."/>
            <person name="Luecker S."/>
            <person name="Lage O.M."/>
            <person name="Pohl T."/>
            <person name="Merkel B.J."/>
            <person name="Hornburger P."/>
            <person name="Mueller R.-W."/>
            <person name="Bruemmer F."/>
            <person name="Labrenz M."/>
            <person name="Spormann A.M."/>
            <person name="Op den Camp H."/>
            <person name="Overmann J."/>
            <person name="Amann R."/>
            <person name="Jetten M.S.M."/>
            <person name="Mascher T."/>
            <person name="Medema M.H."/>
            <person name="Devos D.P."/>
            <person name="Kaster A.-K."/>
            <person name="Ovreas L."/>
            <person name="Rohde M."/>
            <person name="Galperin M.Y."/>
            <person name="Jogler C."/>
        </authorList>
    </citation>
    <scope>NUCLEOTIDE SEQUENCE [LARGE SCALE GENOMIC DNA]</scope>
    <source>
        <strain evidence="2 3">Pla175</strain>
    </source>
</reference>
<feature type="transmembrane region" description="Helical" evidence="1">
    <location>
        <begin position="39"/>
        <end position="58"/>
    </location>
</feature>
<protein>
    <submittedName>
        <fullName evidence="2">Uncharacterized protein</fullName>
    </submittedName>
</protein>
<name>A0A518DHX1_9BACT</name>
<proteinExistence type="predicted"/>